<reference evidence="6 7" key="1">
    <citation type="journal article" date="2016" name="Nat. Commun.">
        <title>Thousands of microbial genomes shed light on interconnected biogeochemical processes in an aquifer system.</title>
        <authorList>
            <person name="Anantharaman K."/>
            <person name="Brown C.T."/>
            <person name="Hug L.A."/>
            <person name="Sharon I."/>
            <person name="Castelle C.J."/>
            <person name="Probst A.J."/>
            <person name="Thomas B.C."/>
            <person name="Singh A."/>
            <person name="Wilkins M.J."/>
            <person name="Karaoz U."/>
            <person name="Brodie E.L."/>
            <person name="Williams K.H."/>
            <person name="Hubbard S.S."/>
            <person name="Banfield J.F."/>
        </authorList>
    </citation>
    <scope>NUCLEOTIDE SEQUENCE [LARGE SCALE GENOMIC DNA]</scope>
</reference>
<evidence type="ECO:0000259" key="5">
    <source>
        <dbReference type="PROSITE" id="PS51196"/>
    </source>
</evidence>
<dbReference type="InterPro" id="IPR011115">
    <property type="entry name" value="SecA_DEAD"/>
</dbReference>
<dbReference type="InterPro" id="IPR014018">
    <property type="entry name" value="SecA_motor_DEAD"/>
</dbReference>
<evidence type="ECO:0000256" key="3">
    <source>
        <dbReference type="ARBA" id="ARBA00023010"/>
    </source>
</evidence>
<dbReference type="GO" id="GO:0017038">
    <property type="term" value="P:protein import"/>
    <property type="evidence" value="ECO:0007669"/>
    <property type="project" value="InterPro"/>
</dbReference>
<dbReference type="InterPro" id="IPR027417">
    <property type="entry name" value="P-loop_NTPase"/>
</dbReference>
<keyword evidence="2" id="KW-0813">Transport</keyword>
<evidence type="ECO:0000313" key="7">
    <source>
        <dbReference type="Proteomes" id="UP000177050"/>
    </source>
</evidence>
<dbReference type="GO" id="GO:0016020">
    <property type="term" value="C:membrane"/>
    <property type="evidence" value="ECO:0007669"/>
    <property type="project" value="InterPro"/>
</dbReference>
<dbReference type="GO" id="GO:0006605">
    <property type="term" value="P:protein targeting"/>
    <property type="evidence" value="ECO:0007669"/>
    <property type="project" value="InterPro"/>
</dbReference>
<dbReference type="GO" id="GO:0005524">
    <property type="term" value="F:ATP binding"/>
    <property type="evidence" value="ECO:0007669"/>
    <property type="project" value="InterPro"/>
</dbReference>
<dbReference type="PANTHER" id="PTHR30612">
    <property type="entry name" value="SECA INNER MEMBRANE COMPONENT OF SEC PROTEIN SECRETION SYSTEM"/>
    <property type="match status" value="1"/>
</dbReference>
<comment type="caution">
    <text evidence="6">The sequence shown here is derived from an EMBL/GenBank/DDBJ whole genome shotgun (WGS) entry which is preliminary data.</text>
</comment>
<sequence>MQVVETGLQGDPSPQRKRSKVYDPFQTKGFFSWQEKRTAEGWFGTLASIDRSGKMQDEFYTYSLPTIKELRSQYKKTAIKQEKRQKVTERLREGWKSIPKGGEKELQWAEDTTAYMAALYEQHAAERGKKFVFRDNQLCYMTQMLLNKGEYIFGKLETDNRGIQLDTGEGKTEANALIAAMFALQGEKVHILEQSYAKALEHAENIGDFYSKKLGIRVGVATDLSVEENERGGDPVGTRLEYIYKNGKLVPQKGKKAHQEVWDSTILYATTDAVGFTYLDHASQYYQPGKTVTAIDPGFYSKQGRIALVQEADDEMLDRAHETWIQSETIQGAKAWEYIDKWMGIREVQREQDIMPVEERNRLAQEIRKSRKKRKPSSLRDRTMQEIKGFERKTMPSDLRQEITQEILISFWDALYEYKDLFEEGEGRDYFKAGDHIKLSERAYNRASAILQDVLSKINQSYFKFSTDPQSGGTQTRHVIVEQDADMIRCALETVFASEEQKQYLGGKEATLLDESGFPLQKRQLEGLHEVFLRLKNIWEQDEKKERGIDNAQFQLLYDRVVNEMKVSRTTNSVAPIELFKQYKKLRFTSGSLIPVASSYADIYEAEVLRIERHEQVRQPKHKIDTLQTTCLDGGLADVMFVSEERKMLRLFQEAKRIQREGRVGLFIMRDAQEAHLLEQAIKMLNESGSILINQESMEAREEEILKHLLLLSKGKGKEDTVEQRVVSMEEAEREISGPRALRVLRQIKLGDSSQVALPIERPPWLRVVTASEELEERGSLQKALTGCTAGTIVITSQMTRRDFQLDNLEEAVIDRGGPEVFVSGATTERELWQELQRVGRGDIPGLRHLILSEKDIRDPANAYLIDRISIPPLTQWAYGADMLHEKRLKRFEYLWKQAIKGDNEAQTELFQEHLIHLRAQEEERKRALLDIGIKDVRLREWQMAFMGKLDQYVRVMTELSERSVKKTIDPHKGQILIEPAPPQGGSESLIKAGLKLPQITFAGSWLDEFLPARVRESHGIHMAEGRTPLGLAVAKLGTAQVQLPPHVRGKIQVLPSGVLAVTEAASNLPDRMRAGKEAMADEMKREMWSDFQDVLDEAYYFFRLEDIEGKVASLTPAQQGAIWNERVMEMLQKMQFQNVM</sequence>
<evidence type="ECO:0000256" key="1">
    <source>
        <dbReference type="ARBA" id="ARBA00022475"/>
    </source>
</evidence>
<dbReference type="Proteomes" id="UP000177050">
    <property type="component" value="Unassembled WGS sequence"/>
</dbReference>
<dbReference type="SUPFAM" id="SSF52540">
    <property type="entry name" value="P-loop containing nucleoside triphosphate hydrolases"/>
    <property type="match status" value="1"/>
</dbReference>
<dbReference type="AlphaFoldDB" id="A0A1F7L1V2"/>
<proteinExistence type="predicted"/>
<name>A0A1F7L1V2_9BACT</name>
<keyword evidence="3" id="KW-0811">Translocation</keyword>
<organism evidence="6 7">
    <name type="scientific">Candidatus Roizmanbacteria bacterium RIFOXYD1_FULL_38_12</name>
    <dbReference type="NCBI Taxonomy" id="1802093"/>
    <lineage>
        <taxon>Bacteria</taxon>
        <taxon>Candidatus Roizmaniibacteriota</taxon>
    </lineage>
</organism>
<dbReference type="Pfam" id="PF07517">
    <property type="entry name" value="SecA_DEAD"/>
    <property type="match status" value="1"/>
</dbReference>
<feature type="domain" description="SecA family profile" evidence="5">
    <location>
        <begin position="27"/>
        <end position="885"/>
    </location>
</feature>
<evidence type="ECO:0000256" key="2">
    <source>
        <dbReference type="ARBA" id="ARBA00022927"/>
    </source>
</evidence>
<protein>
    <recommendedName>
        <fullName evidence="5">SecA family profile domain-containing protein</fullName>
    </recommendedName>
</protein>
<dbReference type="EMBL" id="MGBR01000001">
    <property type="protein sequence ID" value="OGK74097.1"/>
    <property type="molecule type" value="Genomic_DNA"/>
</dbReference>
<evidence type="ECO:0000313" key="6">
    <source>
        <dbReference type="EMBL" id="OGK74097.1"/>
    </source>
</evidence>
<dbReference type="Gene3D" id="3.40.50.300">
    <property type="entry name" value="P-loop containing nucleotide triphosphate hydrolases"/>
    <property type="match status" value="1"/>
</dbReference>
<dbReference type="InterPro" id="IPR000185">
    <property type="entry name" value="SecA"/>
</dbReference>
<keyword evidence="2" id="KW-0653">Protein transport</keyword>
<dbReference type="GO" id="GO:0006886">
    <property type="term" value="P:intracellular protein transport"/>
    <property type="evidence" value="ECO:0007669"/>
    <property type="project" value="InterPro"/>
</dbReference>
<dbReference type="PANTHER" id="PTHR30612:SF0">
    <property type="entry name" value="CHLOROPLAST PROTEIN-TRANSPORTING ATPASE"/>
    <property type="match status" value="1"/>
</dbReference>
<dbReference type="PROSITE" id="PS51196">
    <property type="entry name" value="SECA_MOTOR_DEAD"/>
    <property type="match status" value="1"/>
</dbReference>
<evidence type="ECO:0000256" key="4">
    <source>
        <dbReference type="SAM" id="MobiDB-lite"/>
    </source>
</evidence>
<gene>
    <name evidence="6" type="ORF">A3K52_04985</name>
</gene>
<feature type="region of interest" description="Disordered" evidence="4">
    <location>
        <begin position="1"/>
        <end position="20"/>
    </location>
</feature>
<accession>A0A1F7L1V2</accession>
<keyword evidence="1" id="KW-1003">Cell membrane</keyword>
<keyword evidence="1" id="KW-0472">Membrane</keyword>